<dbReference type="Pfam" id="PF03101">
    <property type="entry name" value="FAR1"/>
    <property type="match status" value="2"/>
</dbReference>
<keyword evidence="3 5" id="KW-0863">Zinc-finger</keyword>
<dbReference type="GO" id="GO:0008270">
    <property type="term" value="F:zinc ion binding"/>
    <property type="evidence" value="ECO:0007669"/>
    <property type="project" value="UniProtKB-UniRule"/>
</dbReference>
<evidence type="ECO:0000256" key="6">
    <source>
        <dbReference type="RuleBase" id="RU367018"/>
    </source>
</evidence>
<dbReference type="InterPro" id="IPR031052">
    <property type="entry name" value="FHY3/FAR1"/>
</dbReference>
<dbReference type="PANTHER" id="PTHR31669">
    <property type="entry name" value="PROTEIN FAR1-RELATED SEQUENCE 10-RELATED"/>
    <property type="match status" value="1"/>
</dbReference>
<reference evidence="9" key="2">
    <citation type="journal article" date="2015" name="Data Brief">
        <title>Shoot transcriptome of the giant reed, Arundo donax.</title>
        <authorList>
            <person name="Barrero R.A."/>
            <person name="Guerrero F.D."/>
            <person name="Moolhuijzen P."/>
            <person name="Goolsby J.A."/>
            <person name="Tidwell J."/>
            <person name="Bellgard S.E."/>
            <person name="Bellgard M.I."/>
        </authorList>
    </citation>
    <scope>NUCLEOTIDE SEQUENCE</scope>
    <source>
        <tissue evidence="9">Shoot tissue taken approximately 20 cm above the soil surface</tissue>
    </source>
</reference>
<comment type="similarity">
    <text evidence="1 6">Belongs to the FHY3/FAR1 family.</text>
</comment>
<evidence type="ECO:0000256" key="5">
    <source>
        <dbReference type="PROSITE-ProRule" id="PRU00325"/>
    </source>
</evidence>
<evidence type="ECO:0000313" key="9">
    <source>
        <dbReference type="EMBL" id="JAD62790.1"/>
    </source>
</evidence>
<dbReference type="GO" id="GO:0005634">
    <property type="term" value="C:nucleus"/>
    <property type="evidence" value="ECO:0007669"/>
    <property type="project" value="UniProtKB-SubCell"/>
</dbReference>
<dbReference type="AlphaFoldDB" id="A0A0A9BNI3"/>
<protein>
    <recommendedName>
        <fullName evidence="6">Protein FAR1-RELATED SEQUENCE</fullName>
    </recommendedName>
</protein>
<dbReference type="PANTHER" id="PTHR31669:SF293">
    <property type="entry name" value="PROTEIN FAR1-RELATED SEQUENCE"/>
    <property type="match status" value="1"/>
</dbReference>
<keyword evidence="2 6" id="KW-0479">Metal-binding</keyword>
<feature type="region of interest" description="Disordered" evidence="7">
    <location>
        <begin position="1"/>
        <end position="23"/>
    </location>
</feature>
<comment type="function">
    <text evidence="6">Putative transcription activator involved in regulating light control of development.</text>
</comment>
<dbReference type="Pfam" id="PF10551">
    <property type="entry name" value="MULE"/>
    <property type="match status" value="1"/>
</dbReference>
<dbReference type="SMART" id="SM00575">
    <property type="entry name" value="ZnF_PMZ"/>
    <property type="match status" value="1"/>
</dbReference>
<name>A0A0A9BNI3_ARUDO</name>
<sequence>MESASSDDPLRDQNVDHSDDHTENYMSFDVSSQFVDMNNNSTKENLENSEPFVGMEFESEEAAKVFYMAYASRVGFSMRISKSRRSRNDESIIMRRFVCSKEGFHQKKKNHDTSKRKRRRATIREGCNAMVEVTQKYYGRWVVAKLIKEHNHVLATPSIVRYVAPEEYAQLEPFIGMEFPSHEAAQTFYYAYASHMGFEVRIRLSRRSPKDNTFVMRRFVCTKEGSTPCEETNNENKRKRNRASLREGCQAAFEIVKKDQDQWVVSKLFLAHTHELAAVPDKVHYIQSNSEVVVLAKTSVLRENSIAPVLNPQVGELGTNTENQIPNDQELIEPCRSAFGVDDTQKLLGYFKRLNAENPSFSYAFQVNKNDCLTHAFWADAKVRTSYYYFGDAVTLETSFVDNEDFLPLVMLMGINHHLQSIMFGCALLTDCTEASYIWLLQNWITAMGSHHPTSLTTCYNEAISSAVAKVFPQTHHLYCTSQILNRCKENLANVYSRCAYFEEEFCVCINDPETTEMFESSWKKILDKYDLEDNIWLQSLYRIRQRWVPVYFRDVFTADLSATQRPESLRTFFKKYFNKRTALQVFISLFEHVMAGWAEREALEDLATSFTVPILRTPSNMLKQVSEIYTRTVFNIFEEEFIESLGYYISSVNNDGLIAVYKVTKEDSRVTFTVSYDTTGQRAQCSCCKFENSGVLCRHILRLFLALDVRAIPEFYILKRWTKEAKNGFVLDECLRYSELQNDALRYAREGSTSGEVFTFAQQTLQVAFSEVVHMKQQIVSRCTTQ</sequence>
<evidence type="ECO:0000256" key="4">
    <source>
        <dbReference type="ARBA" id="ARBA00022833"/>
    </source>
</evidence>
<dbReference type="GO" id="GO:0006355">
    <property type="term" value="P:regulation of DNA-templated transcription"/>
    <property type="evidence" value="ECO:0007669"/>
    <property type="project" value="UniProtKB-UniRule"/>
</dbReference>
<reference evidence="9" key="1">
    <citation type="submission" date="2014-09" db="EMBL/GenBank/DDBJ databases">
        <authorList>
            <person name="Magalhaes I.L.F."/>
            <person name="Oliveira U."/>
            <person name="Santos F.R."/>
            <person name="Vidigal T.H.D.A."/>
            <person name="Brescovit A.D."/>
            <person name="Santos A.J."/>
        </authorList>
    </citation>
    <scope>NUCLEOTIDE SEQUENCE</scope>
    <source>
        <tissue evidence="9">Shoot tissue taken approximately 20 cm above the soil surface</tissue>
    </source>
</reference>
<keyword evidence="6" id="KW-0539">Nucleus</keyword>
<feature type="compositionally biased region" description="Basic and acidic residues" evidence="7">
    <location>
        <begin position="8"/>
        <end position="23"/>
    </location>
</feature>
<dbReference type="EMBL" id="GBRH01235105">
    <property type="protein sequence ID" value="JAD62790.1"/>
    <property type="molecule type" value="Transcribed_RNA"/>
</dbReference>
<keyword evidence="4 6" id="KW-0862">Zinc</keyword>
<feature type="domain" description="SWIM-type" evidence="8">
    <location>
        <begin position="673"/>
        <end position="709"/>
    </location>
</feature>
<organism evidence="9">
    <name type="scientific">Arundo donax</name>
    <name type="common">Giant reed</name>
    <name type="synonym">Donax arundinaceus</name>
    <dbReference type="NCBI Taxonomy" id="35708"/>
    <lineage>
        <taxon>Eukaryota</taxon>
        <taxon>Viridiplantae</taxon>
        <taxon>Streptophyta</taxon>
        <taxon>Embryophyta</taxon>
        <taxon>Tracheophyta</taxon>
        <taxon>Spermatophyta</taxon>
        <taxon>Magnoliopsida</taxon>
        <taxon>Liliopsida</taxon>
        <taxon>Poales</taxon>
        <taxon>Poaceae</taxon>
        <taxon>PACMAD clade</taxon>
        <taxon>Arundinoideae</taxon>
        <taxon>Arundineae</taxon>
        <taxon>Arundo</taxon>
    </lineage>
</organism>
<evidence type="ECO:0000256" key="3">
    <source>
        <dbReference type="ARBA" id="ARBA00022771"/>
    </source>
</evidence>
<dbReference type="InterPro" id="IPR006564">
    <property type="entry name" value="Znf_PMZ"/>
</dbReference>
<dbReference type="InterPro" id="IPR004330">
    <property type="entry name" value="FAR1_DNA_bnd_dom"/>
</dbReference>
<evidence type="ECO:0000259" key="8">
    <source>
        <dbReference type="PROSITE" id="PS50966"/>
    </source>
</evidence>
<comment type="subcellular location">
    <subcellularLocation>
        <location evidence="6">Nucleus</location>
    </subcellularLocation>
</comment>
<proteinExistence type="inferred from homology"/>
<dbReference type="PROSITE" id="PS50966">
    <property type="entry name" value="ZF_SWIM"/>
    <property type="match status" value="1"/>
</dbReference>
<dbReference type="Pfam" id="PF04434">
    <property type="entry name" value="SWIM"/>
    <property type="match status" value="1"/>
</dbReference>
<evidence type="ECO:0000256" key="7">
    <source>
        <dbReference type="SAM" id="MobiDB-lite"/>
    </source>
</evidence>
<accession>A0A0A9BNI3</accession>
<evidence type="ECO:0000256" key="1">
    <source>
        <dbReference type="ARBA" id="ARBA00005889"/>
    </source>
</evidence>
<dbReference type="InterPro" id="IPR007527">
    <property type="entry name" value="Znf_SWIM"/>
</dbReference>
<dbReference type="InterPro" id="IPR018289">
    <property type="entry name" value="MULE_transposase_dom"/>
</dbReference>
<evidence type="ECO:0000256" key="2">
    <source>
        <dbReference type="ARBA" id="ARBA00022723"/>
    </source>
</evidence>